<dbReference type="InterPro" id="IPR035642">
    <property type="entry name" value="MraZ_N"/>
</dbReference>
<feature type="domain" description="SpoVT-AbrB" evidence="8">
    <location>
        <begin position="7"/>
        <end position="50"/>
    </location>
</feature>
<evidence type="ECO:0000256" key="1">
    <source>
        <dbReference type="ARBA" id="ARBA00013860"/>
    </source>
</evidence>
<evidence type="ECO:0000256" key="4">
    <source>
        <dbReference type="ARBA" id="ARBA00023015"/>
    </source>
</evidence>
<accession>A0A1F6AIM6</accession>
<feature type="domain" description="SpoVT-AbrB" evidence="8">
    <location>
        <begin position="79"/>
        <end position="122"/>
    </location>
</feature>
<dbReference type="InterPro" id="IPR035644">
    <property type="entry name" value="MraZ_C"/>
</dbReference>
<dbReference type="GO" id="GO:0005737">
    <property type="term" value="C:cytoplasm"/>
    <property type="evidence" value="ECO:0007669"/>
    <property type="project" value="UniProtKB-UniRule"/>
</dbReference>
<evidence type="ECO:0000256" key="6">
    <source>
        <dbReference type="ARBA" id="ARBA00023163"/>
    </source>
</evidence>
<comment type="subcellular location">
    <subcellularLocation>
        <location evidence="7">Cytoplasm</location>
        <location evidence="7">Nucleoid</location>
    </subcellularLocation>
</comment>
<dbReference type="Pfam" id="PF02381">
    <property type="entry name" value="MraZ"/>
    <property type="match status" value="2"/>
</dbReference>
<dbReference type="SUPFAM" id="SSF89447">
    <property type="entry name" value="AbrB/MazE/MraZ-like"/>
    <property type="match status" value="1"/>
</dbReference>
<keyword evidence="4 7" id="KW-0805">Transcription regulation</keyword>
<dbReference type="InterPro" id="IPR037914">
    <property type="entry name" value="SpoVT-AbrB_sf"/>
</dbReference>
<evidence type="ECO:0000256" key="3">
    <source>
        <dbReference type="ARBA" id="ARBA00022737"/>
    </source>
</evidence>
<dbReference type="PROSITE" id="PS51740">
    <property type="entry name" value="SPOVT_ABRB"/>
    <property type="match status" value="2"/>
</dbReference>
<evidence type="ECO:0000313" key="10">
    <source>
        <dbReference type="Proteomes" id="UP000178759"/>
    </source>
</evidence>
<dbReference type="InterPro" id="IPR020603">
    <property type="entry name" value="MraZ_dom"/>
</dbReference>
<gene>
    <name evidence="7" type="primary">mraZ</name>
    <name evidence="9" type="ORF">A3A79_05195</name>
</gene>
<evidence type="ECO:0000259" key="8">
    <source>
        <dbReference type="PROSITE" id="PS51740"/>
    </source>
</evidence>
<name>A0A1F6AIM6_9BACT</name>
<proteinExistence type="inferred from homology"/>
<dbReference type="GO" id="GO:2000143">
    <property type="term" value="P:negative regulation of DNA-templated transcription initiation"/>
    <property type="evidence" value="ECO:0007669"/>
    <property type="project" value="TreeGrafter"/>
</dbReference>
<keyword evidence="5 7" id="KW-0238">DNA-binding</keyword>
<keyword evidence="6 7" id="KW-0804">Transcription</keyword>
<dbReference type="NCBIfam" id="TIGR00242">
    <property type="entry name" value="division/cell wall cluster transcriptional repressor MraZ"/>
    <property type="match status" value="1"/>
</dbReference>
<evidence type="ECO:0000256" key="5">
    <source>
        <dbReference type="ARBA" id="ARBA00023125"/>
    </source>
</evidence>
<reference evidence="9 10" key="1">
    <citation type="journal article" date="2016" name="Nat. Commun.">
        <title>Thousands of microbial genomes shed light on interconnected biogeochemical processes in an aquifer system.</title>
        <authorList>
            <person name="Anantharaman K."/>
            <person name="Brown C.T."/>
            <person name="Hug L.A."/>
            <person name="Sharon I."/>
            <person name="Castelle C.J."/>
            <person name="Probst A.J."/>
            <person name="Thomas B.C."/>
            <person name="Singh A."/>
            <person name="Wilkins M.J."/>
            <person name="Karaoz U."/>
            <person name="Brodie E.L."/>
            <person name="Williams K.H."/>
            <person name="Hubbard S.S."/>
            <person name="Banfield J.F."/>
        </authorList>
    </citation>
    <scope>NUCLEOTIDE SEQUENCE [LARGE SCALE GENOMIC DNA]</scope>
</reference>
<dbReference type="InterPro" id="IPR038619">
    <property type="entry name" value="MraZ_sf"/>
</dbReference>
<dbReference type="PANTHER" id="PTHR34701:SF1">
    <property type="entry name" value="TRANSCRIPTIONAL REGULATOR MRAZ"/>
    <property type="match status" value="1"/>
</dbReference>
<sequence length="134" mass="15337">MKLFLGEYDHSLDDRGRVTLPRKIRAEIEERELILAKGFDPCIFGFDKTSWEKEAAKHLESPVTDEGGRKLRRYLFSSAEKVEIDKLGRILLPAQLKEYASIGKDVVVIGAGDHFEIWDKARWEEYEAAHTGTS</sequence>
<dbReference type="InterPro" id="IPR007159">
    <property type="entry name" value="SpoVT-AbrB_dom"/>
</dbReference>
<dbReference type="AlphaFoldDB" id="A0A1F6AIM6"/>
<comment type="caution">
    <text evidence="9">The sequence shown here is derived from an EMBL/GenBank/DDBJ whole genome shotgun (WGS) entry which is preliminary data.</text>
</comment>
<keyword evidence="3" id="KW-0677">Repeat</keyword>
<dbReference type="GO" id="GO:0003700">
    <property type="term" value="F:DNA-binding transcription factor activity"/>
    <property type="evidence" value="ECO:0007669"/>
    <property type="project" value="UniProtKB-UniRule"/>
</dbReference>
<dbReference type="Gene3D" id="3.40.1550.20">
    <property type="entry name" value="Transcriptional regulator MraZ domain"/>
    <property type="match status" value="1"/>
</dbReference>
<comment type="similarity">
    <text evidence="7">Belongs to the MraZ family.</text>
</comment>
<dbReference type="Proteomes" id="UP000178759">
    <property type="component" value="Unassembled WGS sequence"/>
</dbReference>
<dbReference type="EMBL" id="MFJV01000001">
    <property type="protein sequence ID" value="OGG24551.1"/>
    <property type="molecule type" value="Genomic_DNA"/>
</dbReference>
<dbReference type="HAMAP" id="MF_01008">
    <property type="entry name" value="MraZ"/>
    <property type="match status" value="1"/>
</dbReference>
<dbReference type="STRING" id="1798392.A3A79_05195"/>
<protein>
    <recommendedName>
        <fullName evidence="1 7">Transcriptional regulator MraZ</fullName>
    </recommendedName>
</protein>
<dbReference type="CDD" id="cd16320">
    <property type="entry name" value="MraZ_N"/>
    <property type="match status" value="1"/>
</dbReference>
<organism evidence="9 10">
    <name type="scientific">Candidatus Gottesmanbacteria bacterium RIFCSPLOWO2_01_FULL_43_11b</name>
    <dbReference type="NCBI Taxonomy" id="1798392"/>
    <lineage>
        <taxon>Bacteria</taxon>
        <taxon>Candidatus Gottesmaniibacteriota</taxon>
    </lineage>
</organism>
<evidence type="ECO:0000256" key="2">
    <source>
        <dbReference type="ARBA" id="ARBA00022490"/>
    </source>
</evidence>
<keyword evidence="2 7" id="KW-0963">Cytoplasm</keyword>
<dbReference type="GO" id="GO:0000976">
    <property type="term" value="F:transcription cis-regulatory region binding"/>
    <property type="evidence" value="ECO:0007669"/>
    <property type="project" value="TreeGrafter"/>
</dbReference>
<dbReference type="CDD" id="cd16321">
    <property type="entry name" value="MraZ_C"/>
    <property type="match status" value="1"/>
</dbReference>
<evidence type="ECO:0000256" key="7">
    <source>
        <dbReference type="HAMAP-Rule" id="MF_01008"/>
    </source>
</evidence>
<dbReference type="InterPro" id="IPR003444">
    <property type="entry name" value="MraZ"/>
</dbReference>
<evidence type="ECO:0000313" key="9">
    <source>
        <dbReference type="EMBL" id="OGG24551.1"/>
    </source>
</evidence>
<dbReference type="GO" id="GO:0009295">
    <property type="term" value="C:nucleoid"/>
    <property type="evidence" value="ECO:0007669"/>
    <property type="project" value="UniProtKB-SubCell"/>
</dbReference>
<dbReference type="PANTHER" id="PTHR34701">
    <property type="entry name" value="TRANSCRIPTIONAL REGULATOR MRAZ"/>
    <property type="match status" value="1"/>
</dbReference>
<comment type="subunit">
    <text evidence="7">Forms oligomers.</text>
</comment>